<sequence>MTTPLHQTVLVDSDHLPYSSYPAEKFYAEPPFSQA</sequence>
<organism evidence="1">
    <name type="scientific">Triatoma infestans</name>
    <name type="common">Assassin bug</name>
    <dbReference type="NCBI Taxonomy" id="30076"/>
    <lineage>
        <taxon>Eukaryota</taxon>
        <taxon>Metazoa</taxon>
        <taxon>Ecdysozoa</taxon>
        <taxon>Arthropoda</taxon>
        <taxon>Hexapoda</taxon>
        <taxon>Insecta</taxon>
        <taxon>Pterygota</taxon>
        <taxon>Neoptera</taxon>
        <taxon>Paraneoptera</taxon>
        <taxon>Hemiptera</taxon>
        <taxon>Heteroptera</taxon>
        <taxon>Panheteroptera</taxon>
        <taxon>Cimicomorpha</taxon>
        <taxon>Reduviidae</taxon>
        <taxon>Triatominae</taxon>
        <taxon>Triatoma</taxon>
    </lineage>
</organism>
<keyword evidence="1" id="KW-0687">Ribonucleoprotein</keyword>
<reference evidence="1" key="1">
    <citation type="submission" date="2016-04" db="EMBL/GenBank/DDBJ databases">
        <authorList>
            <person name="Calderon-Fernandez G.M.Sr."/>
        </authorList>
    </citation>
    <scope>NUCLEOTIDE SEQUENCE</scope>
    <source>
        <strain evidence="1">Int1</strain>
        <tissue evidence="1">Integument</tissue>
    </source>
</reference>
<dbReference type="GO" id="GO:0005840">
    <property type="term" value="C:ribosome"/>
    <property type="evidence" value="ECO:0007669"/>
    <property type="project" value="UniProtKB-KW"/>
</dbReference>
<protein>
    <submittedName>
        <fullName evidence="1">Triatoma infestans clone ti-498 60s ribosomal protein l37</fullName>
    </submittedName>
</protein>
<name>A0A161MYU8_TRIIF</name>
<proteinExistence type="predicted"/>
<evidence type="ECO:0000313" key="1">
    <source>
        <dbReference type="EMBL" id="JAR99461.1"/>
    </source>
</evidence>
<accession>A0A161MYU8</accession>
<reference evidence="1" key="2">
    <citation type="journal article" date="2017" name="J. Med. Entomol.">
        <title>Transcriptome Analysis of the Triatoma infestans (Hemiptera: Reduviidae) Integument.</title>
        <authorList>
            <person name="Calderon-Fernandez G.M."/>
            <person name="Moriconi D.E."/>
            <person name="Dulbecco A.B."/>
            <person name="Juarez M.P."/>
        </authorList>
    </citation>
    <scope>NUCLEOTIDE SEQUENCE</scope>
    <source>
        <strain evidence="1">Int1</strain>
        <tissue evidence="1">Integument</tissue>
    </source>
</reference>
<dbReference type="EMBL" id="GEMB01003782">
    <property type="protein sequence ID" value="JAR99461.1"/>
    <property type="molecule type" value="Transcribed_RNA"/>
</dbReference>
<dbReference type="AlphaFoldDB" id="A0A161MYU8"/>
<keyword evidence="1" id="KW-0689">Ribosomal protein</keyword>